<proteinExistence type="predicted"/>
<sequence>MPLSLLMPTSPIFSQKKLPSIYCKSDGSSFSSSPRINASQVPSSPLSILLSPTKSPRQLPSTSITTPQSPSSPSKSSLSICVPKKQLHLGADVAPSVVKWKRPGRIEIPTSMAVQLGFAAETPRGEEVQVEGEGYSVYCKRGTMTCIIHVEFF</sequence>
<dbReference type="AlphaFoldDB" id="A0A9W7HZT7"/>
<evidence type="ECO:0000256" key="1">
    <source>
        <dbReference type="SAM" id="MobiDB-lite"/>
    </source>
</evidence>
<comment type="caution">
    <text evidence="2">The sequence shown here is derived from an EMBL/GenBank/DDBJ whole genome shotgun (WGS) entry which is preliminary data.</text>
</comment>
<evidence type="ECO:0000313" key="3">
    <source>
        <dbReference type="Proteomes" id="UP001165190"/>
    </source>
</evidence>
<keyword evidence="3" id="KW-1185">Reference proteome</keyword>
<organism evidence="2 3">
    <name type="scientific">Hibiscus trionum</name>
    <name type="common">Flower of an hour</name>
    <dbReference type="NCBI Taxonomy" id="183268"/>
    <lineage>
        <taxon>Eukaryota</taxon>
        <taxon>Viridiplantae</taxon>
        <taxon>Streptophyta</taxon>
        <taxon>Embryophyta</taxon>
        <taxon>Tracheophyta</taxon>
        <taxon>Spermatophyta</taxon>
        <taxon>Magnoliopsida</taxon>
        <taxon>eudicotyledons</taxon>
        <taxon>Gunneridae</taxon>
        <taxon>Pentapetalae</taxon>
        <taxon>rosids</taxon>
        <taxon>malvids</taxon>
        <taxon>Malvales</taxon>
        <taxon>Malvaceae</taxon>
        <taxon>Malvoideae</taxon>
        <taxon>Hibiscus</taxon>
    </lineage>
</organism>
<dbReference type="EMBL" id="BSYR01000021">
    <property type="protein sequence ID" value="GMI86037.1"/>
    <property type="molecule type" value="Genomic_DNA"/>
</dbReference>
<dbReference type="Proteomes" id="UP001165190">
    <property type="component" value="Unassembled WGS sequence"/>
</dbReference>
<accession>A0A9W7HZT7</accession>
<reference evidence="2" key="1">
    <citation type="submission" date="2023-05" db="EMBL/GenBank/DDBJ databases">
        <title>Genome and transcriptome analyses reveal genes involved in the formation of fine ridges on petal epidermal cells in Hibiscus trionum.</title>
        <authorList>
            <person name="Koshimizu S."/>
            <person name="Masuda S."/>
            <person name="Ishii T."/>
            <person name="Shirasu K."/>
            <person name="Hoshino A."/>
            <person name="Arita M."/>
        </authorList>
    </citation>
    <scope>NUCLEOTIDE SEQUENCE</scope>
    <source>
        <strain evidence="2">Hamamatsu line</strain>
    </source>
</reference>
<feature type="compositionally biased region" description="Polar residues" evidence="1">
    <location>
        <begin position="26"/>
        <end position="38"/>
    </location>
</feature>
<feature type="compositionally biased region" description="Low complexity" evidence="1">
    <location>
        <begin position="39"/>
        <end position="78"/>
    </location>
</feature>
<protein>
    <submittedName>
        <fullName evidence="2">Uncharacterized protein</fullName>
    </submittedName>
</protein>
<dbReference type="OrthoDB" id="10628517at2759"/>
<feature type="region of interest" description="Disordered" evidence="1">
    <location>
        <begin position="25"/>
        <end position="78"/>
    </location>
</feature>
<evidence type="ECO:0000313" key="2">
    <source>
        <dbReference type="EMBL" id="GMI86037.1"/>
    </source>
</evidence>
<gene>
    <name evidence="2" type="ORF">HRI_002273000</name>
</gene>
<name>A0A9W7HZT7_HIBTR</name>